<name>A0A1Y2DY96_9PEZI</name>
<evidence type="ECO:0000256" key="2">
    <source>
        <dbReference type="ARBA" id="ARBA00022692"/>
    </source>
</evidence>
<dbReference type="OrthoDB" id="3561359at2759"/>
<dbReference type="AlphaFoldDB" id="A0A1Y2DY96"/>
<feature type="transmembrane region" description="Helical" evidence="5">
    <location>
        <begin position="39"/>
        <end position="59"/>
    </location>
</feature>
<dbReference type="GeneID" id="63780094"/>
<accession>A0A1Y2DY96</accession>
<comment type="caution">
    <text evidence="6">The sequence shown here is derived from an EMBL/GenBank/DDBJ whole genome shotgun (WGS) entry which is preliminary data.</text>
</comment>
<dbReference type="Proteomes" id="UP000193689">
    <property type="component" value="Unassembled WGS sequence"/>
</dbReference>
<keyword evidence="4 5" id="KW-0472">Membrane</keyword>
<dbReference type="STRING" id="1141098.A0A1Y2DY96"/>
<feature type="transmembrane region" description="Helical" evidence="5">
    <location>
        <begin position="80"/>
        <end position="102"/>
    </location>
</feature>
<dbReference type="EMBL" id="MCFJ01000007">
    <property type="protein sequence ID" value="ORY64272.1"/>
    <property type="molecule type" value="Genomic_DNA"/>
</dbReference>
<evidence type="ECO:0000313" key="7">
    <source>
        <dbReference type="Proteomes" id="UP000193689"/>
    </source>
</evidence>
<comment type="subcellular location">
    <subcellularLocation>
        <location evidence="1">Membrane</location>
        <topology evidence="1">Multi-pass membrane protein</topology>
    </subcellularLocation>
</comment>
<feature type="transmembrane region" description="Helical" evidence="5">
    <location>
        <begin position="12"/>
        <end position="33"/>
    </location>
</feature>
<evidence type="ECO:0000313" key="6">
    <source>
        <dbReference type="EMBL" id="ORY64272.1"/>
    </source>
</evidence>
<evidence type="ECO:0000256" key="3">
    <source>
        <dbReference type="ARBA" id="ARBA00022989"/>
    </source>
</evidence>
<dbReference type="PANTHER" id="PTHR23502:SF7">
    <property type="entry name" value="DRUG_PROTON ANTIPORTER YHK8-RELATED"/>
    <property type="match status" value="1"/>
</dbReference>
<proteinExistence type="predicted"/>
<keyword evidence="3 5" id="KW-1133">Transmembrane helix</keyword>
<sequence>MASYSLLWPFQLLIFEPMYLLLSKFSAILLVWLHLWQTGLAFIEVFCGMIFAPVTDPIWHCAYNRVLELDGGVSKLEFRLVPAIFGALLIPAAIFWFVWSAYPWVHGIVSVLGSAVFGMGTLLVCTSIFIFVGKLANGLIPDNVYKNVFLVDAYLIYAASATNSFAQPAFAAAFPLSVFGCITHY</sequence>
<dbReference type="InParanoid" id="A0A1Y2DY96"/>
<keyword evidence="2 5" id="KW-0812">Transmembrane</keyword>
<evidence type="ECO:0000256" key="1">
    <source>
        <dbReference type="ARBA" id="ARBA00004141"/>
    </source>
</evidence>
<dbReference type="PANTHER" id="PTHR23502">
    <property type="entry name" value="MAJOR FACILITATOR SUPERFAMILY"/>
    <property type="match status" value="1"/>
</dbReference>
<dbReference type="GO" id="GO:0005886">
    <property type="term" value="C:plasma membrane"/>
    <property type="evidence" value="ECO:0007669"/>
    <property type="project" value="TreeGrafter"/>
</dbReference>
<evidence type="ECO:0000256" key="4">
    <source>
        <dbReference type="ARBA" id="ARBA00023136"/>
    </source>
</evidence>
<gene>
    <name evidence="6" type="ORF">BCR38DRAFT_485410</name>
</gene>
<organism evidence="6 7">
    <name type="scientific">Pseudomassariella vexata</name>
    <dbReference type="NCBI Taxonomy" id="1141098"/>
    <lineage>
        <taxon>Eukaryota</taxon>
        <taxon>Fungi</taxon>
        <taxon>Dikarya</taxon>
        <taxon>Ascomycota</taxon>
        <taxon>Pezizomycotina</taxon>
        <taxon>Sordariomycetes</taxon>
        <taxon>Xylariomycetidae</taxon>
        <taxon>Amphisphaeriales</taxon>
        <taxon>Pseudomassariaceae</taxon>
        <taxon>Pseudomassariella</taxon>
    </lineage>
</organism>
<dbReference type="GO" id="GO:0022857">
    <property type="term" value="F:transmembrane transporter activity"/>
    <property type="evidence" value="ECO:0007669"/>
    <property type="project" value="TreeGrafter"/>
</dbReference>
<keyword evidence="7" id="KW-1185">Reference proteome</keyword>
<protein>
    <submittedName>
        <fullName evidence="6">Uncharacterized protein</fullName>
    </submittedName>
</protein>
<feature type="transmembrane region" description="Helical" evidence="5">
    <location>
        <begin position="108"/>
        <end position="132"/>
    </location>
</feature>
<evidence type="ECO:0000256" key="5">
    <source>
        <dbReference type="SAM" id="Phobius"/>
    </source>
</evidence>
<dbReference type="RefSeq" id="XP_040715686.1">
    <property type="nucleotide sequence ID" value="XM_040863882.1"/>
</dbReference>
<reference evidence="6 7" key="1">
    <citation type="submission" date="2016-07" db="EMBL/GenBank/DDBJ databases">
        <title>Pervasive Adenine N6-methylation of Active Genes in Fungi.</title>
        <authorList>
            <consortium name="DOE Joint Genome Institute"/>
            <person name="Mondo S.J."/>
            <person name="Dannebaum R.O."/>
            <person name="Kuo R.C."/>
            <person name="Labutti K."/>
            <person name="Haridas S."/>
            <person name="Kuo A."/>
            <person name="Salamov A."/>
            <person name="Ahrendt S.R."/>
            <person name="Lipzen A."/>
            <person name="Sullivan W."/>
            <person name="Andreopoulos W.B."/>
            <person name="Clum A."/>
            <person name="Lindquist E."/>
            <person name="Daum C."/>
            <person name="Ramamoorthy G.K."/>
            <person name="Gryganskyi A."/>
            <person name="Culley D."/>
            <person name="Magnuson J.K."/>
            <person name="James T.Y."/>
            <person name="O'Malley M.A."/>
            <person name="Stajich J.E."/>
            <person name="Spatafora J.W."/>
            <person name="Visel A."/>
            <person name="Grigoriev I.V."/>
        </authorList>
    </citation>
    <scope>NUCLEOTIDE SEQUENCE [LARGE SCALE GENOMIC DNA]</scope>
    <source>
        <strain evidence="6 7">CBS 129021</strain>
    </source>
</reference>